<dbReference type="Gene3D" id="2.60.40.10">
    <property type="entry name" value="Immunoglobulins"/>
    <property type="match status" value="1"/>
</dbReference>
<dbReference type="SUPFAM" id="SSF81296">
    <property type="entry name" value="E set domains"/>
    <property type="match status" value="1"/>
</dbReference>
<dbReference type="CDD" id="cd00102">
    <property type="entry name" value="IPT"/>
    <property type="match status" value="1"/>
</dbReference>
<name>U5QNM1_GLOK1</name>
<evidence type="ECO:0000313" key="2">
    <source>
        <dbReference type="EMBL" id="AGY59270.1"/>
    </source>
</evidence>
<dbReference type="OrthoDB" id="9796428at2"/>
<reference evidence="2 3" key="1">
    <citation type="journal article" date="2013" name="PLoS ONE">
        <title>Cultivation and Complete Genome Sequencing of Gloeobacter kilaueensis sp. nov., from a Lava Cave in Kilauea Caldera, Hawai'i.</title>
        <authorList>
            <person name="Saw J.H."/>
            <person name="Schatz M."/>
            <person name="Brown M.V."/>
            <person name="Kunkel D.D."/>
            <person name="Foster J.S."/>
            <person name="Shick H."/>
            <person name="Christensen S."/>
            <person name="Hou S."/>
            <person name="Wan X."/>
            <person name="Donachie S.P."/>
        </authorList>
    </citation>
    <scope>NUCLEOTIDE SEQUENCE [LARGE SCALE GENOMIC DNA]</scope>
    <source>
        <strain evidence="3">JS</strain>
    </source>
</reference>
<dbReference type="HOGENOM" id="CLU_1287307_0_0_3"/>
<dbReference type="PANTHER" id="PTHR35580">
    <property type="entry name" value="CELL SURFACE GLYCOPROTEIN (S-LAYER PROTEIN)-LIKE PROTEIN"/>
    <property type="match status" value="1"/>
</dbReference>
<sequence length="214" mass="21964">MAKLNKAGKTLVYSTYLGGDSSDFGYDIAVDNLGNAYVSGSTTSNNFPLVNEIYFTLNGFAGFLSILNATGSGLIFSTLLPGNVDFISVALDSTGNAYVSGETVSPSFPITPGAVQATLNGGDDAFITKINPSTPLVTGFSPASGPVGTAITLTGTGFSKTSYVYFTNGKKAPFTIVSDTQLVVTVPTGATTAKIDVYVPFGKAQSPTAFTVTP</sequence>
<dbReference type="Proteomes" id="UP000017396">
    <property type="component" value="Chromosome"/>
</dbReference>
<organism evidence="2 3">
    <name type="scientific">Gloeobacter kilaueensis (strain ATCC BAA-2537 / CCAP 1431/1 / ULC 316 / JS1)</name>
    <dbReference type="NCBI Taxonomy" id="1183438"/>
    <lineage>
        <taxon>Bacteria</taxon>
        <taxon>Bacillati</taxon>
        <taxon>Cyanobacteriota</taxon>
        <taxon>Cyanophyceae</taxon>
        <taxon>Gloeobacterales</taxon>
        <taxon>Gloeobacteraceae</taxon>
        <taxon>Gloeobacter</taxon>
    </lineage>
</organism>
<dbReference type="SUPFAM" id="SSF101898">
    <property type="entry name" value="NHL repeat"/>
    <property type="match status" value="1"/>
</dbReference>
<dbReference type="InterPro" id="IPR014756">
    <property type="entry name" value="Ig_E-set"/>
</dbReference>
<dbReference type="Pfam" id="PF01833">
    <property type="entry name" value="TIG"/>
    <property type="match status" value="1"/>
</dbReference>
<dbReference type="InterPro" id="IPR013783">
    <property type="entry name" value="Ig-like_fold"/>
</dbReference>
<dbReference type="RefSeq" id="WP_023174519.1">
    <property type="nucleotide sequence ID" value="NC_022600.1"/>
</dbReference>
<evidence type="ECO:0000313" key="3">
    <source>
        <dbReference type="Proteomes" id="UP000017396"/>
    </source>
</evidence>
<dbReference type="EMBL" id="CP003587">
    <property type="protein sequence ID" value="AGY59270.1"/>
    <property type="molecule type" value="Genomic_DNA"/>
</dbReference>
<dbReference type="KEGG" id="glj:GKIL_3024"/>
<dbReference type="InterPro" id="IPR052918">
    <property type="entry name" value="Motility_Chemotaxis_Reg"/>
</dbReference>
<dbReference type="InterPro" id="IPR002909">
    <property type="entry name" value="IPT_dom"/>
</dbReference>
<dbReference type="AlphaFoldDB" id="U5QNM1"/>
<feature type="domain" description="IPT/TIG" evidence="1">
    <location>
        <begin position="135"/>
        <end position="211"/>
    </location>
</feature>
<protein>
    <recommendedName>
        <fullName evidence="1">IPT/TIG domain-containing protein</fullName>
    </recommendedName>
</protein>
<keyword evidence="3" id="KW-1185">Reference proteome</keyword>
<dbReference type="eggNOG" id="COG3291">
    <property type="taxonomic scope" value="Bacteria"/>
</dbReference>
<dbReference type="InterPro" id="IPR010620">
    <property type="entry name" value="SBBP_repeat"/>
</dbReference>
<gene>
    <name evidence="2" type="ORF">GKIL_3024</name>
</gene>
<dbReference type="Pfam" id="PF06739">
    <property type="entry name" value="SBBP"/>
    <property type="match status" value="1"/>
</dbReference>
<dbReference type="STRING" id="1183438.GKIL_3024"/>
<dbReference type="PANTHER" id="PTHR35580:SF1">
    <property type="entry name" value="PHYTASE-LIKE DOMAIN-CONTAINING PROTEIN"/>
    <property type="match status" value="1"/>
</dbReference>
<evidence type="ECO:0000259" key="1">
    <source>
        <dbReference type="Pfam" id="PF01833"/>
    </source>
</evidence>
<dbReference type="eggNOG" id="COG5640">
    <property type="taxonomic scope" value="Bacteria"/>
</dbReference>
<proteinExistence type="predicted"/>
<accession>U5QNM1</accession>